<sequence length="264" mass="29167">MFDTPHPTDWPRRRWLLGMGALALGGCASAPTADEPERLAQSAWARATTLDGVQASGPWVHRRYGNRQPTLYEASEREGRPALHARSVSGNSTLRLPLQPAALAPGARLQFSWWVPALLPHADLRSAEADDAVARIILTFDGDRASWSRRDHMLSELAQLVTGEPMPYATLIYVWDDRYPVGSVIDNPHTRRIRKLVVQSGAERLGRWVDHDRDVHDDFRLAFGHAPGALTGLGLMTDSNNTRVDTEAWYGPLALRGGLTAAAR</sequence>
<dbReference type="InterPro" id="IPR021409">
    <property type="entry name" value="DUF3047"/>
</dbReference>
<evidence type="ECO:0000313" key="1">
    <source>
        <dbReference type="EMBL" id="QIM54567.1"/>
    </source>
</evidence>
<dbReference type="EMBL" id="CP049989">
    <property type="protein sequence ID" value="QIM54567.1"/>
    <property type="molecule type" value="Genomic_DNA"/>
</dbReference>
<keyword evidence="2" id="KW-1185">Reference proteome</keyword>
<protein>
    <submittedName>
        <fullName evidence="1">DUF3047 domain-containing protein</fullName>
    </submittedName>
</protein>
<dbReference type="AlphaFoldDB" id="A0A6G8IMY1"/>
<evidence type="ECO:0000313" key="2">
    <source>
        <dbReference type="Proteomes" id="UP000503162"/>
    </source>
</evidence>
<reference evidence="1 2" key="1">
    <citation type="submission" date="2020-03" db="EMBL/GenBank/DDBJ databases">
        <title>Hydrogenophaga sp. nov. isolated from cyanobacterial mat.</title>
        <authorList>
            <person name="Thorat V."/>
            <person name="Kirdat K."/>
            <person name="Tiwarekar B."/>
            <person name="Costa E.D."/>
            <person name="Yadav A."/>
        </authorList>
    </citation>
    <scope>NUCLEOTIDE SEQUENCE [LARGE SCALE GENOMIC DNA]</scope>
    <source>
        <strain evidence="1 2">BA0156</strain>
    </source>
</reference>
<name>A0A6G8IMY1_9BURK</name>
<dbReference type="RefSeq" id="WP_166230684.1">
    <property type="nucleotide sequence ID" value="NZ_CP049989.1"/>
</dbReference>
<dbReference type="Pfam" id="PF11249">
    <property type="entry name" value="DUF3047"/>
    <property type="match status" value="1"/>
</dbReference>
<gene>
    <name evidence="1" type="ORF">G9Q37_21555</name>
</gene>
<dbReference type="InterPro" id="IPR006311">
    <property type="entry name" value="TAT_signal"/>
</dbReference>
<dbReference type="Proteomes" id="UP000503162">
    <property type="component" value="Chromosome"/>
</dbReference>
<organism evidence="1 2">
    <name type="scientific">Hydrogenophaga crocea</name>
    <dbReference type="NCBI Taxonomy" id="2716225"/>
    <lineage>
        <taxon>Bacteria</taxon>
        <taxon>Pseudomonadati</taxon>
        <taxon>Pseudomonadota</taxon>
        <taxon>Betaproteobacteria</taxon>
        <taxon>Burkholderiales</taxon>
        <taxon>Comamonadaceae</taxon>
        <taxon>Hydrogenophaga</taxon>
    </lineage>
</organism>
<accession>A0A6G8IMY1</accession>
<dbReference type="PROSITE" id="PS51318">
    <property type="entry name" value="TAT"/>
    <property type="match status" value="1"/>
</dbReference>
<proteinExistence type="predicted"/>
<dbReference type="KEGG" id="hcz:G9Q37_21555"/>